<dbReference type="Proteomes" id="UP000887565">
    <property type="component" value="Unplaced"/>
</dbReference>
<dbReference type="AlphaFoldDB" id="A0A915J4S5"/>
<reference evidence="3" key="1">
    <citation type="submission" date="2022-11" db="UniProtKB">
        <authorList>
            <consortium name="WormBaseParasite"/>
        </authorList>
    </citation>
    <scope>IDENTIFICATION</scope>
</reference>
<dbReference type="InterPro" id="IPR036465">
    <property type="entry name" value="vWFA_dom_sf"/>
</dbReference>
<dbReference type="SMART" id="SM00327">
    <property type="entry name" value="VWA"/>
    <property type="match status" value="1"/>
</dbReference>
<protein>
    <submittedName>
        <fullName evidence="3">VWFA domain-containing protein</fullName>
    </submittedName>
</protein>
<organism evidence="2 3">
    <name type="scientific">Romanomermis culicivorax</name>
    <name type="common">Nematode worm</name>
    <dbReference type="NCBI Taxonomy" id="13658"/>
    <lineage>
        <taxon>Eukaryota</taxon>
        <taxon>Metazoa</taxon>
        <taxon>Ecdysozoa</taxon>
        <taxon>Nematoda</taxon>
        <taxon>Enoplea</taxon>
        <taxon>Dorylaimia</taxon>
        <taxon>Mermithida</taxon>
        <taxon>Mermithoidea</taxon>
        <taxon>Mermithidae</taxon>
        <taxon>Romanomermis</taxon>
    </lineage>
</organism>
<dbReference type="CDD" id="cd00198">
    <property type="entry name" value="vWFA"/>
    <property type="match status" value="1"/>
</dbReference>
<dbReference type="SUPFAM" id="SSF53300">
    <property type="entry name" value="vWA-like"/>
    <property type="match status" value="1"/>
</dbReference>
<evidence type="ECO:0000313" key="3">
    <source>
        <dbReference type="WBParaSite" id="nRc.2.0.1.t21421-RA"/>
    </source>
</evidence>
<keyword evidence="2" id="KW-1185">Reference proteome</keyword>
<evidence type="ECO:0000259" key="1">
    <source>
        <dbReference type="PROSITE" id="PS50234"/>
    </source>
</evidence>
<dbReference type="Pfam" id="PF00092">
    <property type="entry name" value="VWA"/>
    <property type="match status" value="1"/>
</dbReference>
<proteinExistence type="predicted"/>
<evidence type="ECO:0000313" key="2">
    <source>
        <dbReference type="Proteomes" id="UP000887565"/>
    </source>
</evidence>
<sequence>MVSPPTMTNISYFHYSVYFLLLIGSFNSPSNQELSSSFGCNSTVADILLLVDISGSVLESIVMDRSFIKDVVNAFPIDGINLRMGLAVFSSVCKTILPVQDGISKGIVFDAIEKPWWPVLWTNMHDCLDQIRKVDLPSRGQTSRMFVVLLITDEQPDNMEKALEAIRRLQNEGAKFFLVLTKEPKVSGIAQMLGVENYVEAIRTRETDPRKPGADARLADKIVLETCQKTCSIEEKDDEIGCVWDQQGNCVKNVDIKPSNPNHPACKNFKNHRKILPCSSEICKASCEEYKWTQWDKACCGSHIGQKIEQSRTRPIPDHLFNAQVCPRKETFVCTIEHECKEVVHRELQ</sequence>
<dbReference type="PROSITE" id="PS50234">
    <property type="entry name" value="VWFA"/>
    <property type="match status" value="1"/>
</dbReference>
<accession>A0A915J4S5</accession>
<dbReference type="InterPro" id="IPR002035">
    <property type="entry name" value="VWF_A"/>
</dbReference>
<dbReference type="Gene3D" id="3.40.50.410">
    <property type="entry name" value="von Willebrand factor, type A domain"/>
    <property type="match status" value="1"/>
</dbReference>
<name>A0A915J4S5_ROMCU</name>
<feature type="domain" description="VWFA" evidence="1">
    <location>
        <begin position="46"/>
        <end position="179"/>
    </location>
</feature>
<dbReference type="WBParaSite" id="nRc.2.0.1.t21421-RA">
    <property type="protein sequence ID" value="nRc.2.0.1.t21421-RA"/>
    <property type="gene ID" value="nRc.2.0.1.g21421"/>
</dbReference>